<keyword evidence="4 6" id="KW-1133">Transmembrane helix</keyword>
<protein>
    <submittedName>
        <fullName evidence="9">Uncharacterized protein</fullName>
    </submittedName>
</protein>
<reference evidence="9 10" key="1">
    <citation type="journal article" date="2013" name="Nature">
        <title>Anaerobic oxidation of methane coupled to nitrate reduction in a novel archaeal lineage.</title>
        <authorList>
            <person name="Haroon M.F."/>
            <person name="Hu S."/>
            <person name="Shi Y."/>
            <person name="Imelfort M."/>
            <person name="Keller J."/>
            <person name="Hugenholtz P."/>
            <person name="Yuan Z."/>
            <person name="Tyson G.W."/>
        </authorList>
    </citation>
    <scope>NUCLEOTIDE SEQUENCE [LARGE SCALE GENOMIC DNA]</scope>
    <source>
        <strain evidence="9 10">ANME-2d</strain>
    </source>
</reference>
<comment type="caution">
    <text evidence="9">The sequence shown here is derived from an EMBL/GenBank/DDBJ whole genome shotgun (WGS) entry which is preliminary data.</text>
</comment>
<dbReference type="InterPro" id="IPR022930">
    <property type="entry name" value="UPF0316"/>
</dbReference>
<dbReference type="Gene3D" id="3.30.70.120">
    <property type="match status" value="1"/>
</dbReference>
<dbReference type="EMBL" id="JMIY01000008">
    <property type="protein sequence ID" value="KCZ70480.1"/>
    <property type="molecule type" value="Genomic_DNA"/>
</dbReference>
<accession>A0A062V524</accession>
<proteinExistence type="inferred from homology"/>
<dbReference type="Proteomes" id="UP000027153">
    <property type="component" value="Unassembled WGS sequence"/>
</dbReference>
<evidence type="ECO:0000256" key="1">
    <source>
        <dbReference type="ARBA" id="ARBA00004651"/>
    </source>
</evidence>
<comment type="subcellular location">
    <subcellularLocation>
        <location evidence="1">Cell membrane</location>
        <topology evidence="1">Multi-pass membrane protein</topology>
    </subcellularLocation>
</comment>
<dbReference type="Pfam" id="PF18955">
    <property type="entry name" value="DUF5698"/>
    <property type="match status" value="1"/>
</dbReference>
<dbReference type="InterPro" id="IPR015867">
    <property type="entry name" value="N-reg_PII/ATP_PRibTrfase_C"/>
</dbReference>
<evidence type="ECO:0000256" key="5">
    <source>
        <dbReference type="ARBA" id="ARBA00023136"/>
    </source>
</evidence>
<dbReference type="PANTHER" id="PTHR40060:SF1">
    <property type="entry name" value="UPF0316 PROTEIN YEBE"/>
    <property type="match status" value="1"/>
</dbReference>
<sequence length="200" mass="22373">MISTDFLNSEIFAWVILPILIFTARILDVTLGTIRIIFISRGEKYLAPLFGFFEIIIWLFALGQIMQNLTNIAYYVAYAGGFAMGNFAGIYIENKMAMGTLVVRIITKKDTSELINSLKSIGYGVTSVDAEGATGQVKIVFTIIKRKEVNNVVGIIKRFNPKAFFSIEEVRSASEGIFPSTRSHYGKDIFSSFRLNRLGK</sequence>
<name>A0A062V524_9EURY</name>
<keyword evidence="10" id="KW-1185">Reference proteome</keyword>
<dbReference type="RefSeq" id="WP_048094008.1">
    <property type="nucleotide sequence ID" value="NZ_JMIY01000008.1"/>
</dbReference>
<dbReference type="AlphaFoldDB" id="A0A062V524"/>
<evidence type="ECO:0000259" key="7">
    <source>
        <dbReference type="Pfam" id="PF10035"/>
    </source>
</evidence>
<evidence type="ECO:0000256" key="3">
    <source>
        <dbReference type="ARBA" id="ARBA00022692"/>
    </source>
</evidence>
<evidence type="ECO:0000313" key="9">
    <source>
        <dbReference type="EMBL" id="KCZ70480.1"/>
    </source>
</evidence>
<evidence type="ECO:0000256" key="6">
    <source>
        <dbReference type="SAM" id="Phobius"/>
    </source>
</evidence>
<dbReference type="OrthoDB" id="146491at2157"/>
<feature type="transmembrane region" description="Helical" evidence="6">
    <location>
        <begin position="12"/>
        <end position="38"/>
    </location>
</feature>
<evidence type="ECO:0000313" key="10">
    <source>
        <dbReference type="Proteomes" id="UP000027153"/>
    </source>
</evidence>
<dbReference type="HAMAP" id="MF_01515">
    <property type="entry name" value="UPF0316"/>
    <property type="match status" value="1"/>
</dbReference>
<dbReference type="CDD" id="cd16381">
    <property type="entry name" value="YitT_C_like_1"/>
    <property type="match status" value="1"/>
</dbReference>
<feature type="transmembrane region" description="Helical" evidence="6">
    <location>
        <begin position="72"/>
        <end position="92"/>
    </location>
</feature>
<organism evidence="9 10">
    <name type="scientific">Candidatus Methanoperedens nitratireducens</name>
    <dbReference type="NCBI Taxonomy" id="1392998"/>
    <lineage>
        <taxon>Archaea</taxon>
        <taxon>Methanobacteriati</taxon>
        <taxon>Methanobacteriota</taxon>
        <taxon>Stenosarchaea group</taxon>
        <taxon>Methanomicrobia</taxon>
        <taxon>Methanosarcinales</taxon>
        <taxon>ANME-2 cluster</taxon>
        <taxon>Candidatus Methanoperedentaceae</taxon>
        <taxon>Candidatus Methanoperedens</taxon>
    </lineage>
</organism>
<dbReference type="Pfam" id="PF10035">
    <property type="entry name" value="DUF2179"/>
    <property type="match status" value="1"/>
</dbReference>
<keyword evidence="5 6" id="KW-0472">Membrane</keyword>
<gene>
    <name evidence="9" type="ORF">ANME2D_03395</name>
</gene>
<evidence type="ECO:0000259" key="8">
    <source>
        <dbReference type="Pfam" id="PF18955"/>
    </source>
</evidence>
<evidence type="ECO:0000256" key="4">
    <source>
        <dbReference type="ARBA" id="ARBA00022989"/>
    </source>
</evidence>
<feature type="domain" description="DUF2179" evidence="7">
    <location>
        <begin position="123"/>
        <end position="173"/>
    </location>
</feature>
<dbReference type="InterPro" id="IPR019264">
    <property type="entry name" value="DUF2179"/>
</dbReference>
<keyword evidence="3 6" id="KW-0812">Transmembrane</keyword>
<keyword evidence="2" id="KW-1003">Cell membrane</keyword>
<dbReference type="InterPro" id="IPR044035">
    <property type="entry name" value="DUF5698"/>
</dbReference>
<feature type="domain" description="DUF5698" evidence="8">
    <location>
        <begin position="33"/>
        <end position="90"/>
    </location>
</feature>
<dbReference type="PANTHER" id="PTHR40060">
    <property type="entry name" value="UPF0316 PROTEIN YEBE"/>
    <property type="match status" value="1"/>
</dbReference>
<dbReference type="NCBIfam" id="NF003191">
    <property type="entry name" value="PRK04164.1-2"/>
    <property type="match status" value="1"/>
</dbReference>
<dbReference type="GO" id="GO:0005886">
    <property type="term" value="C:plasma membrane"/>
    <property type="evidence" value="ECO:0007669"/>
    <property type="project" value="UniProtKB-SubCell"/>
</dbReference>
<feature type="transmembrane region" description="Helical" evidence="6">
    <location>
        <begin position="45"/>
        <end position="66"/>
    </location>
</feature>
<evidence type="ECO:0000256" key="2">
    <source>
        <dbReference type="ARBA" id="ARBA00022475"/>
    </source>
</evidence>